<dbReference type="AlphaFoldDB" id="A0A2M9XGM5"/>
<dbReference type="GO" id="GO:0007155">
    <property type="term" value="P:cell adhesion"/>
    <property type="evidence" value="ECO:0007669"/>
    <property type="project" value="InterPro"/>
</dbReference>
<dbReference type="InterPro" id="IPR003481">
    <property type="entry name" value="FliD_N"/>
</dbReference>
<dbReference type="RefSeq" id="WP_100705639.1">
    <property type="nucleotide sequence ID" value="NZ_NPDL01000002.1"/>
</dbReference>
<comment type="subcellular location">
    <subcellularLocation>
        <location evidence="1">Bacterial flagellum</location>
    </subcellularLocation>
    <subcellularLocation>
        <location evidence="6">Periplasm</location>
    </subcellularLocation>
    <subcellularLocation>
        <location evidence="6">Periplasmic flagellum</location>
    </subcellularLocation>
</comment>
<dbReference type="OrthoDB" id="9810816at2"/>
<dbReference type="GO" id="GO:0009421">
    <property type="term" value="C:bacterial-type flagellum filament cap"/>
    <property type="evidence" value="ECO:0007669"/>
    <property type="project" value="InterPro"/>
</dbReference>
<keyword evidence="6" id="KW-0574">Periplasm</keyword>
<dbReference type="EMBL" id="NPDN01000002">
    <property type="protein sequence ID" value="PJZ26845.1"/>
    <property type="molecule type" value="Genomic_DNA"/>
</dbReference>
<protein>
    <recommendedName>
        <fullName evidence="6">Flagellar hook-associated protein 2</fullName>
        <shortName evidence="6">HAP2</shortName>
    </recommendedName>
    <alternativeName>
        <fullName evidence="6">Flagellar cap protein</fullName>
    </alternativeName>
</protein>
<dbReference type="GO" id="GO:0071973">
    <property type="term" value="P:bacterial-type flagellum-dependent cell motility"/>
    <property type="evidence" value="ECO:0007669"/>
    <property type="project" value="TreeGrafter"/>
</dbReference>
<keyword evidence="4" id="KW-0175">Coiled coil</keyword>
<comment type="function">
    <text evidence="6">Required for morphogenesis and for the elongation of the flagellar filament by facilitating polymerization of the flagellin monomers at the tip of growing filament. Forms a capping structure, which prevents flagellin subunits (transported through the central channel of the flagellum) from leaking out without polymerization at the distal end.</text>
</comment>
<dbReference type="PANTHER" id="PTHR30288">
    <property type="entry name" value="FLAGELLAR CAP/ASSEMBLY PROTEIN FLID"/>
    <property type="match status" value="1"/>
</dbReference>
<organism evidence="9 10">
    <name type="scientific">Leptospira hartskeerlii</name>
    <dbReference type="NCBI Taxonomy" id="2023177"/>
    <lineage>
        <taxon>Bacteria</taxon>
        <taxon>Pseudomonadati</taxon>
        <taxon>Spirochaetota</taxon>
        <taxon>Spirochaetia</taxon>
        <taxon>Leptospirales</taxon>
        <taxon>Leptospiraceae</taxon>
        <taxon>Leptospira</taxon>
    </lineage>
</organism>
<dbReference type="Pfam" id="PF07195">
    <property type="entry name" value="FliD_C"/>
    <property type="match status" value="1"/>
</dbReference>
<keyword evidence="9" id="KW-0969">Cilium</keyword>
<dbReference type="InterPro" id="IPR010809">
    <property type="entry name" value="FliD_C"/>
</dbReference>
<evidence type="ECO:0000256" key="2">
    <source>
        <dbReference type="ARBA" id="ARBA00009764"/>
    </source>
</evidence>
<evidence type="ECO:0000256" key="3">
    <source>
        <dbReference type="ARBA" id="ARBA00011255"/>
    </source>
</evidence>
<evidence type="ECO:0000313" key="9">
    <source>
        <dbReference type="EMBL" id="PJZ26845.1"/>
    </source>
</evidence>
<keyword evidence="9" id="KW-0966">Cell projection</keyword>
<feature type="domain" description="Flagellar hook-associated protein 2 N-terminal" evidence="7">
    <location>
        <begin position="11"/>
        <end position="106"/>
    </location>
</feature>
<name>A0A2M9XGM5_9LEPT</name>
<evidence type="ECO:0000313" key="10">
    <source>
        <dbReference type="Proteomes" id="UP000232196"/>
    </source>
</evidence>
<evidence type="ECO:0000256" key="4">
    <source>
        <dbReference type="ARBA" id="ARBA00023054"/>
    </source>
</evidence>
<gene>
    <name evidence="9" type="ORF">CH357_04990</name>
</gene>
<dbReference type="Proteomes" id="UP000232196">
    <property type="component" value="Unassembled WGS sequence"/>
</dbReference>
<dbReference type="GO" id="GO:0055040">
    <property type="term" value="C:periplasmic flagellum"/>
    <property type="evidence" value="ECO:0007669"/>
    <property type="project" value="UniProtKB-SubCell"/>
</dbReference>
<evidence type="ECO:0000256" key="5">
    <source>
        <dbReference type="ARBA" id="ARBA00023143"/>
    </source>
</evidence>
<comment type="similarity">
    <text evidence="2 6">Belongs to the FliD family.</text>
</comment>
<keyword evidence="10" id="KW-1185">Reference proteome</keyword>
<dbReference type="GO" id="GO:0009424">
    <property type="term" value="C:bacterial-type flagellum hook"/>
    <property type="evidence" value="ECO:0007669"/>
    <property type="project" value="UniProtKB-UniRule"/>
</dbReference>
<proteinExistence type="inferred from homology"/>
<keyword evidence="9" id="KW-0282">Flagellum</keyword>
<reference evidence="9 10" key="1">
    <citation type="submission" date="2017-07" db="EMBL/GenBank/DDBJ databases">
        <title>Leptospira spp. isolated from tropical soils.</title>
        <authorList>
            <person name="Thibeaux R."/>
            <person name="Iraola G."/>
            <person name="Ferres I."/>
            <person name="Bierque E."/>
            <person name="Girault D."/>
            <person name="Soupe-Gilbert M.-E."/>
            <person name="Picardeau M."/>
            <person name="Goarant C."/>
        </authorList>
    </citation>
    <scope>NUCLEOTIDE SEQUENCE [LARGE SCALE GENOMIC DNA]</scope>
    <source>
        <strain evidence="9 10">MCA1-C-A1</strain>
    </source>
</reference>
<evidence type="ECO:0000259" key="8">
    <source>
        <dbReference type="Pfam" id="PF07195"/>
    </source>
</evidence>
<keyword evidence="5 6" id="KW-0975">Bacterial flagellum</keyword>
<feature type="domain" description="Flagellar hook-associated protein 2 C-terminal" evidence="8">
    <location>
        <begin position="367"/>
        <end position="628"/>
    </location>
</feature>
<evidence type="ECO:0000256" key="1">
    <source>
        <dbReference type="ARBA" id="ARBA00004365"/>
    </source>
</evidence>
<comment type="caution">
    <text evidence="9">The sequence shown here is derived from an EMBL/GenBank/DDBJ whole genome shotgun (WGS) entry which is preliminary data.</text>
</comment>
<evidence type="ECO:0000259" key="7">
    <source>
        <dbReference type="Pfam" id="PF02465"/>
    </source>
</evidence>
<evidence type="ECO:0000256" key="6">
    <source>
        <dbReference type="RuleBase" id="RU362066"/>
    </source>
</evidence>
<dbReference type="Pfam" id="PF02465">
    <property type="entry name" value="FliD_N"/>
    <property type="match status" value="1"/>
</dbReference>
<comment type="subunit">
    <text evidence="3 6">Homopentamer.</text>
</comment>
<dbReference type="InterPro" id="IPR040026">
    <property type="entry name" value="FliD"/>
</dbReference>
<sequence>MPAFSIPGLSSGQDTNQIVKKLVELEAKPIRRLERQNGFNQAQVKAWSDLKTLTTDLQNKTREIISFTAPFATKSIVSDPEGVITGDAARSASSGKRKIEVKELATFHQISGDPIDSERKIPAGTFKVISGEIEKEIEFQGGTIRDLYLTIRTAAAGIIQPTIVKVDQDKTVLTLAASQSGKDNQLKFDDPNGVLKAASLVGGMLPQDPPQSFYLPWEASQTNPFQPDKYGMTATAKPTFVAADPEKKEPSKIKLSSKQAFQFHMNAREGKKGARIEATLSEPLEEGETISLGVIYDQDEQDKVFLEQAYHKEGKVRITFKSNMDGKKIHKVIVINQTGKEKEFSNFRFVLPAEFNGAKPAKTIVEAKDAVFLVDGIEITRPKNEGLTDVLDGVLLNLNKKSEGGPATVDIKVDSVKGIRMIKEFIEAYNNVLKYSKDATAVNRESGISDSKLEDPDITRSFWEGKTKTGILAGENSVIRLVAGMKTVTTSSFPAYPNSEIRTLSDVGISTGDVGSKWADIQEGLLALDEAKLAAKLAENPDAVRHLFAQDTNSDARMDTGVGVNLVEHLKPYTQFAGGLVTSKIKLLEEQVSDNNKKIKNFESHLMSYEKKLKEKFLYMEQGVGRNKAVGSYLNNNLSRGQGGDDK</sequence>
<accession>A0A2M9XGM5</accession>
<dbReference type="PANTHER" id="PTHR30288:SF0">
    <property type="entry name" value="FLAGELLAR HOOK-ASSOCIATED PROTEIN 2"/>
    <property type="match status" value="1"/>
</dbReference>